<dbReference type="Pfam" id="PF13301">
    <property type="entry name" value="DUF4079"/>
    <property type="match status" value="1"/>
</dbReference>
<feature type="transmembrane region" description="Helical" evidence="1">
    <location>
        <begin position="191"/>
        <end position="209"/>
    </location>
</feature>
<dbReference type="InterPro" id="IPR025067">
    <property type="entry name" value="DUF4079"/>
</dbReference>
<gene>
    <name evidence="2" type="ORF">C7H19_09615</name>
</gene>
<sequence>MKFEDFITLIHPVLAVAFVFPIIGITVNFAWQTRQRRLQSAEGGKSKIPPVVGPEHLKIGRWLAASVVGVNLVALAYSVVYGYQGFIDQQKDGKLQSFQVIFILLMFILTVVSLFLLYRAREKKWRAIFATLTGMGLVILGCQNGVYRLSNQWYWSHYYIGMVASMLMIFSLAIVEDIYKDRSNRWRMIHTILNSLALLLFIGQGMTGTRDLLEIPLSWQKPHIYKCDFNNKTCPDGQTSLNSSTFAQMKLDYDKTLDF</sequence>
<protein>
    <submittedName>
        <fullName evidence="2">DUF4079 domain-containing protein</fullName>
    </submittedName>
</protein>
<accession>A0A2T1LYH8</accession>
<comment type="caution">
    <text evidence="2">The sequence shown here is derived from an EMBL/GenBank/DDBJ whole genome shotgun (WGS) entry which is preliminary data.</text>
</comment>
<dbReference type="OrthoDB" id="507684at2"/>
<proteinExistence type="predicted"/>
<feature type="transmembrane region" description="Helical" evidence="1">
    <location>
        <begin position="158"/>
        <end position="179"/>
    </location>
</feature>
<evidence type="ECO:0000313" key="3">
    <source>
        <dbReference type="Proteomes" id="UP000239001"/>
    </source>
</evidence>
<keyword evidence="1" id="KW-1133">Transmembrane helix</keyword>
<reference evidence="2 3" key="1">
    <citation type="submission" date="2018-03" db="EMBL/GenBank/DDBJ databases">
        <title>The ancient ancestry and fast evolution of plastids.</title>
        <authorList>
            <person name="Moore K.R."/>
            <person name="Magnabosco C."/>
            <person name="Momper L."/>
            <person name="Gold D.A."/>
            <person name="Bosak T."/>
            <person name="Fournier G.P."/>
        </authorList>
    </citation>
    <scope>NUCLEOTIDE SEQUENCE [LARGE SCALE GENOMIC DNA]</scope>
    <source>
        <strain evidence="2 3">CCALA 016</strain>
    </source>
</reference>
<feature type="transmembrane region" description="Helical" evidence="1">
    <location>
        <begin position="62"/>
        <end position="83"/>
    </location>
</feature>
<dbReference type="AlphaFoldDB" id="A0A2T1LYH8"/>
<dbReference type="RefSeq" id="WP_106456663.1">
    <property type="nucleotide sequence ID" value="NZ_PXOH01000008.1"/>
</dbReference>
<name>A0A2T1LYH8_9CHRO</name>
<keyword evidence="1" id="KW-0812">Transmembrane</keyword>
<organism evidence="2 3">
    <name type="scientific">Aphanothece hegewaldii CCALA 016</name>
    <dbReference type="NCBI Taxonomy" id="2107694"/>
    <lineage>
        <taxon>Bacteria</taxon>
        <taxon>Bacillati</taxon>
        <taxon>Cyanobacteriota</taxon>
        <taxon>Cyanophyceae</taxon>
        <taxon>Oscillatoriophycideae</taxon>
        <taxon>Chroococcales</taxon>
        <taxon>Aphanothecaceae</taxon>
        <taxon>Aphanothece</taxon>
    </lineage>
</organism>
<feature type="transmembrane region" description="Helical" evidence="1">
    <location>
        <begin position="6"/>
        <end position="31"/>
    </location>
</feature>
<feature type="transmembrane region" description="Helical" evidence="1">
    <location>
        <begin position="125"/>
        <end position="146"/>
    </location>
</feature>
<evidence type="ECO:0000313" key="2">
    <source>
        <dbReference type="EMBL" id="PSF37421.1"/>
    </source>
</evidence>
<evidence type="ECO:0000256" key="1">
    <source>
        <dbReference type="SAM" id="Phobius"/>
    </source>
</evidence>
<keyword evidence="1" id="KW-0472">Membrane</keyword>
<keyword evidence="3" id="KW-1185">Reference proteome</keyword>
<dbReference type="Proteomes" id="UP000239001">
    <property type="component" value="Unassembled WGS sequence"/>
</dbReference>
<feature type="transmembrane region" description="Helical" evidence="1">
    <location>
        <begin position="95"/>
        <end position="118"/>
    </location>
</feature>
<dbReference type="EMBL" id="PXOH01000008">
    <property type="protein sequence ID" value="PSF37421.1"/>
    <property type="molecule type" value="Genomic_DNA"/>
</dbReference>
<reference evidence="2 3" key="2">
    <citation type="submission" date="2018-03" db="EMBL/GenBank/DDBJ databases">
        <authorList>
            <person name="Keele B.F."/>
        </authorList>
    </citation>
    <scope>NUCLEOTIDE SEQUENCE [LARGE SCALE GENOMIC DNA]</scope>
    <source>
        <strain evidence="2 3">CCALA 016</strain>
    </source>
</reference>